<keyword evidence="6" id="KW-0449">Lipoprotein</keyword>
<evidence type="ECO:0000256" key="7">
    <source>
        <dbReference type="SAM" id="SignalP"/>
    </source>
</evidence>
<evidence type="ECO:0000259" key="8">
    <source>
        <dbReference type="Pfam" id="PF02608"/>
    </source>
</evidence>
<dbReference type="Pfam" id="PF02608">
    <property type="entry name" value="Bmp"/>
    <property type="match status" value="1"/>
</dbReference>
<dbReference type="InterPro" id="IPR050957">
    <property type="entry name" value="BMP_lipoprotein"/>
</dbReference>
<sequence>MRAFCKLTVAFLFISGIFCSSAWADKVKVALILPSTIDDMAWGQAMYDGLKAVQEGMGDDNFELAVSERLWNAVDAGSAIRQYASQGYSLVIAHGAQYQSVLDEVAPDFPETSFAYGTGFNAGAPNIFAYDPHAQEGAYLLGMLAGLTTKTGIIGVVGPVEAGDAIKYNKGFVKGVKASNPDAKVRIAYTGSFGDLVAAGEIAKTHIKAGADILTGSAQQTVGAIKVASTKPGVFWLSTDMDQSSLAPDTVLAAQAYDFSEVVEQMLELRKSGILGGRHIALSLATGTLDLVWNPELSDSIPEEVVTRIEEAKEKIASGTLKVNLD</sequence>
<dbReference type="CDD" id="cd06304">
    <property type="entry name" value="PBP1_BmpA_Med_PnrA-like"/>
    <property type="match status" value="1"/>
</dbReference>
<evidence type="ECO:0000256" key="5">
    <source>
        <dbReference type="ARBA" id="ARBA00023136"/>
    </source>
</evidence>
<keyword evidence="10" id="KW-1185">Reference proteome</keyword>
<protein>
    <submittedName>
        <fullName evidence="9">BMP family protein</fullName>
    </submittedName>
</protein>
<proteinExistence type="inferred from homology"/>
<evidence type="ECO:0000313" key="10">
    <source>
        <dbReference type="Proteomes" id="UP001200430"/>
    </source>
</evidence>
<evidence type="ECO:0000256" key="6">
    <source>
        <dbReference type="ARBA" id="ARBA00023288"/>
    </source>
</evidence>
<dbReference type="InterPro" id="IPR003760">
    <property type="entry name" value="PnrA-like"/>
</dbReference>
<dbReference type="PANTHER" id="PTHR34296:SF2">
    <property type="entry name" value="ABC TRANSPORTER GUANOSINE-BINDING PROTEIN NUPN"/>
    <property type="match status" value="1"/>
</dbReference>
<gene>
    <name evidence="9" type="ORF">L2W38_08640</name>
</gene>
<keyword evidence="5" id="KW-0472">Membrane</keyword>
<dbReference type="SUPFAM" id="SSF53822">
    <property type="entry name" value="Periplasmic binding protein-like I"/>
    <property type="match status" value="1"/>
</dbReference>
<accession>A0ABS9ENW5</accession>
<dbReference type="Proteomes" id="UP001200430">
    <property type="component" value="Unassembled WGS sequence"/>
</dbReference>
<feature type="domain" description="ABC transporter substrate-binding protein PnrA-like" evidence="8">
    <location>
        <begin position="26"/>
        <end position="324"/>
    </location>
</feature>
<reference evidence="9 10" key="1">
    <citation type="submission" date="2022-01" db="EMBL/GenBank/DDBJ databases">
        <title>Dethiosulfovibrio faecalis sp. nov., a novel proteolytic, non-sulfur-reducing bacterium isolated from a marine aquaculture solid waste bioreactor.</title>
        <authorList>
            <person name="Grabowski S."/>
            <person name="Apolinario E."/>
            <person name="Schneider N."/>
            <person name="Marshall C.W."/>
            <person name="Sowers K.R."/>
        </authorList>
    </citation>
    <scope>NUCLEOTIDE SEQUENCE [LARGE SCALE GENOMIC DNA]</scope>
    <source>
        <strain evidence="9 10">DSM 12537</strain>
    </source>
</reference>
<dbReference type="RefSeq" id="WP_236099601.1">
    <property type="nucleotide sequence ID" value="NZ_JAKGUD010000008.1"/>
</dbReference>
<comment type="similarity">
    <text evidence="2">Belongs to the BMP lipoprotein family.</text>
</comment>
<keyword evidence="4 7" id="KW-0732">Signal</keyword>
<name>A0ABS9ENW5_9BACT</name>
<dbReference type="InterPro" id="IPR028082">
    <property type="entry name" value="Peripla_BP_I"/>
</dbReference>
<dbReference type="EMBL" id="JAKGUD010000008">
    <property type="protein sequence ID" value="MCF4142885.1"/>
    <property type="molecule type" value="Genomic_DNA"/>
</dbReference>
<evidence type="ECO:0000256" key="3">
    <source>
        <dbReference type="ARBA" id="ARBA00022475"/>
    </source>
</evidence>
<comment type="caution">
    <text evidence="9">The sequence shown here is derived from an EMBL/GenBank/DDBJ whole genome shotgun (WGS) entry which is preliminary data.</text>
</comment>
<keyword evidence="3" id="KW-1003">Cell membrane</keyword>
<organism evidence="9 10">
    <name type="scientific">Dethiosulfovibrio marinus</name>
    <dbReference type="NCBI Taxonomy" id="133532"/>
    <lineage>
        <taxon>Bacteria</taxon>
        <taxon>Thermotogati</taxon>
        <taxon>Synergistota</taxon>
        <taxon>Synergistia</taxon>
        <taxon>Synergistales</taxon>
        <taxon>Dethiosulfovibrionaceae</taxon>
        <taxon>Dethiosulfovibrio</taxon>
    </lineage>
</organism>
<dbReference type="PANTHER" id="PTHR34296">
    <property type="entry name" value="TRANSCRIPTIONAL ACTIVATOR PROTEIN MED"/>
    <property type="match status" value="1"/>
</dbReference>
<comment type="subcellular location">
    <subcellularLocation>
        <location evidence="1">Cell membrane</location>
        <topology evidence="1">Lipid-anchor</topology>
    </subcellularLocation>
</comment>
<dbReference type="Gene3D" id="3.40.50.2300">
    <property type="match status" value="2"/>
</dbReference>
<evidence type="ECO:0000256" key="2">
    <source>
        <dbReference type="ARBA" id="ARBA00008610"/>
    </source>
</evidence>
<evidence type="ECO:0000256" key="4">
    <source>
        <dbReference type="ARBA" id="ARBA00022729"/>
    </source>
</evidence>
<evidence type="ECO:0000256" key="1">
    <source>
        <dbReference type="ARBA" id="ARBA00004193"/>
    </source>
</evidence>
<feature type="chain" id="PRO_5045679977" evidence="7">
    <location>
        <begin position="25"/>
        <end position="326"/>
    </location>
</feature>
<feature type="signal peptide" evidence="7">
    <location>
        <begin position="1"/>
        <end position="24"/>
    </location>
</feature>
<evidence type="ECO:0000313" key="9">
    <source>
        <dbReference type="EMBL" id="MCF4142885.1"/>
    </source>
</evidence>